<sequence length="50" mass="5953">MEDVFFIVQLIVNRLKLYFLYTGKSCVVINKNFTEKAYIAHFIQECIYSV</sequence>
<keyword evidence="2" id="KW-1185">Reference proteome</keyword>
<reference evidence="1 2" key="1">
    <citation type="submission" date="2012-03" db="EMBL/GenBank/DDBJ databases">
        <title>The Genome Sequence of Bartonella elizabethae Re6043vi.</title>
        <authorList>
            <consortium name="The Broad Institute Genome Sequencing Platform"/>
            <consortium name="The Broad Institute Genome Sequencing Center for Infectious Disease"/>
            <person name="Feldgarden M."/>
            <person name="Kirby J."/>
            <person name="Kosoy M."/>
            <person name="Birtles R."/>
            <person name="Probert W.S."/>
            <person name="Chiaraviglio L."/>
            <person name="Young S.K."/>
            <person name="Zeng Q."/>
            <person name="Gargeya S."/>
            <person name="Fitzgerald M."/>
            <person name="Haas B."/>
            <person name="Abouelleil A."/>
            <person name="Alvarado L."/>
            <person name="Arachchi H.M."/>
            <person name="Berlin A."/>
            <person name="Chapman S.B."/>
            <person name="Gearin G."/>
            <person name="Goldberg J."/>
            <person name="Griggs A."/>
            <person name="Gujja S."/>
            <person name="Hansen M."/>
            <person name="Heiman D."/>
            <person name="Howarth C."/>
            <person name="Larimer J."/>
            <person name="Lui A."/>
            <person name="MacDonald P.J.P."/>
            <person name="McCowen C."/>
            <person name="Montmayeur A."/>
            <person name="Murphy C."/>
            <person name="Neiman D."/>
            <person name="Pearson M."/>
            <person name="Priest M."/>
            <person name="Roberts A."/>
            <person name="Saif S."/>
            <person name="Shea T."/>
            <person name="Sisk P."/>
            <person name="Stolte C."/>
            <person name="Sykes S."/>
            <person name="Wortman J."/>
            <person name="Nusbaum C."/>
            <person name="Birren B."/>
        </authorList>
    </citation>
    <scope>NUCLEOTIDE SEQUENCE [LARGE SCALE GENOMIC DNA]</scope>
    <source>
        <strain evidence="1 2">Re6043vi</strain>
    </source>
</reference>
<dbReference type="EMBL" id="AILW01000002">
    <property type="protein sequence ID" value="EJF84760.1"/>
    <property type="molecule type" value="Genomic_DNA"/>
</dbReference>
<gene>
    <name evidence="1" type="ORF">MCU_00338</name>
</gene>
<evidence type="ECO:0000313" key="2">
    <source>
        <dbReference type="Proteomes" id="UP000008942"/>
    </source>
</evidence>
<accession>A0ABN0GN10</accession>
<organism evidence="1 2">
    <name type="scientific">Bartonella elizabethae Re6043vi</name>
    <dbReference type="NCBI Taxonomy" id="1094554"/>
    <lineage>
        <taxon>Bacteria</taxon>
        <taxon>Pseudomonadati</taxon>
        <taxon>Pseudomonadota</taxon>
        <taxon>Alphaproteobacteria</taxon>
        <taxon>Hyphomicrobiales</taxon>
        <taxon>Bartonellaceae</taxon>
        <taxon>Bartonella</taxon>
    </lineage>
</organism>
<dbReference type="Proteomes" id="UP000008942">
    <property type="component" value="Unassembled WGS sequence"/>
</dbReference>
<name>A0ABN0GN10_BAREL</name>
<protein>
    <submittedName>
        <fullName evidence="1">Uncharacterized protein</fullName>
    </submittedName>
</protein>
<comment type="caution">
    <text evidence="1">The sequence shown here is derived from an EMBL/GenBank/DDBJ whole genome shotgun (WGS) entry which is preliminary data.</text>
</comment>
<evidence type="ECO:0000313" key="1">
    <source>
        <dbReference type="EMBL" id="EJF84760.1"/>
    </source>
</evidence>
<proteinExistence type="predicted"/>